<evidence type="ECO:0000313" key="2">
    <source>
        <dbReference type="EMBL" id="KAL2543635.1"/>
    </source>
</evidence>
<feature type="region of interest" description="Disordered" evidence="1">
    <location>
        <begin position="1"/>
        <end position="48"/>
    </location>
</feature>
<accession>A0ABD1W597</accession>
<evidence type="ECO:0000313" key="3">
    <source>
        <dbReference type="Proteomes" id="UP001604277"/>
    </source>
</evidence>
<proteinExistence type="predicted"/>
<keyword evidence="3" id="KW-1185">Reference proteome</keyword>
<dbReference type="EMBL" id="JBFOLJ010000004">
    <property type="protein sequence ID" value="KAL2543635.1"/>
    <property type="molecule type" value="Genomic_DNA"/>
</dbReference>
<evidence type="ECO:0000256" key="1">
    <source>
        <dbReference type="SAM" id="MobiDB-lite"/>
    </source>
</evidence>
<gene>
    <name evidence="2" type="ORF">Fot_12868</name>
</gene>
<feature type="compositionally biased region" description="Basic residues" evidence="1">
    <location>
        <begin position="8"/>
        <end position="34"/>
    </location>
</feature>
<dbReference type="AlphaFoldDB" id="A0ABD1W597"/>
<reference evidence="3" key="1">
    <citation type="submission" date="2024-07" db="EMBL/GenBank/DDBJ databases">
        <title>Two chromosome-level genome assemblies of Korean endemic species Abeliophyllum distichum and Forsythia ovata (Oleaceae).</title>
        <authorList>
            <person name="Jang H."/>
        </authorList>
    </citation>
    <scope>NUCLEOTIDE SEQUENCE [LARGE SCALE GENOMIC DNA]</scope>
</reference>
<dbReference type="Proteomes" id="UP001604277">
    <property type="component" value="Unassembled WGS sequence"/>
</dbReference>
<organism evidence="2 3">
    <name type="scientific">Forsythia ovata</name>
    <dbReference type="NCBI Taxonomy" id="205694"/>
    <lineage>
        <taxon>Eukaryota</taxon>
        <taxon>Viridiplantae</taxon>
        <taxon>Streptophyta</taxon>
        <taxon>Embryophyta</taxon>
        <taxon>Tracheophyta</taxon>
        <taxon>Spermatophyta</taxon>
        <taxon>Magnoliopsida</taxon>
        <taxon>eudicotyledons</taxon>
        <taxon>Gunneridae</taxon>
        <taxon>Pentapetalae</taxon>
        <taxon>asterids</taxon>
        <taxon>lamiids</taxon>
        <taxon>Lamiales</taxon>
        <taxon>Oleaceae</taxon>
        <taxon>Forsythieae</taxon>
        <taxon>Forsythia</taxon>
    </lineage>
</organism>
<protein>
    <submittedName>
        <fullName evidence="2">Uncharacterized protein</fullName>
    </submittedName>
</protein>
<name>A0ABD1W597_9LAMI</name>
<sequence length="388" mass="44084">MVSSRSASKSKRKCRKRNNISTAKRNRHNKARTKPVKDKHNIPVPEGENLNTTILRNQTNHVTVSSSNVVPINEAVDLSTCKPSNHVVVCTSSVSKQAQSQAHIPVERIVHSRESKGKDKLIDDTSDFQRLRYICWWSDFNINLLWGLCIYYMTHFQKSQERCNLNDVLKRCFSEIHRKHEILVADHFRLKFYFQYLCNEFAESIADGLNEVNRLRAAKQSPRSKMASFYKKSYAANMKVAAMNTDSQHPGSSLKGRGMRPCETKTIDEAECPNFDLGIDSQSNVPYIELDDGILRTQDDIMIIDDTVAGKIPESHQTDDRVESSKKRKYTSPVVECSDAGRNLSISKSSSELLDDDLVFIEVDLRNMDESVEKHVVGSHKVTSQDDA</sequence>
<comment type="caution">
    <text evidence="2">The sequence shown here is derived from an EMBL/GenBank/DDBJ whole genome shotgun (WGS) entry which is preliminary data.</text>
</comment>